<dbReference type="EMBL" id="DXBM01000036">
    <property type="protein sequence ID" value="HIZ46169.1"/>
    <property type="molecule type" value="Genomic_DNA"/>
</dbReference>
<evidence type="ECO:0000256" key="1">
    <source>
        <dbReference type="SAM" id="MobiDB-lite"/>
    </source>
</evidence>
<dbReference type="PANTHER" id="PTHR10948">
    <property type="entry name" value="TRANSPOSASE"/>
    <property type="match status" value="1"/>
</dbReference>
<dbReference type="InterPro" id="IPR009057">
    <property type="entry name" value="Homeodomain-like_sf"/>
</dbReference>
<proteinExistence type="predicted"/>
<evidence type="ECO:0000313" key="3">
    <source>
        <dbReference type="EMBL" id="HIZ46169.1"/>
    </source>
</evidence>
<dbReference type="Pfam" id="PF13936">
    <property type="entry name" value="HTH_38"/>
    <property type="match status" value="1"/>
</dbReference>
<feature type="region of interest" description="Disordered" evidence="1">
    <location>
        <begin position="52"/>
        <end position="89"/>
    </location>
</feature>
<reference evidence="3" key="1">
    <citation type="journal article" date="2021" name="PeerJ">
        <title>Extensive microbial diversity within the chicken gut microbiome revealed by metagenomics and culture.</title>
        <authorList>
            <person name="Gilroy R."/>
            <person name="Ravi A."/>
            <person name="Getino M."/>
            <person name="Pursley I."/>
            <person name="Horton D.L."/>
            <person name="Alikhan N.F."/>
            <person name="Baker D."/>
            <person name="Gharbi K."/>
            <person name="Hall N."/>
            <person name="Watson M."/>
            <person name="Adriaenssens E.M."/>
            <person name="Foster-Nyarko E."/>
            <person name="Jarju S."/>
            <person name="Secka A."/>
            <person name="Antonio M."/>
            <person name="Oren A."/>
            <person name="Chaudhuri R.R."/>
            <person name="La Ragione R."/>
            <person name="Hildebrand F."/>
            <person name="Pallen M.J."/>
        </authorList>
    </citation>
    <scope>NUCLEOTIDE SEQUENCE</scope>
    <source>
        <strain evidence="3">ChiHjej12B11-14209</strain>
    </source>
</reference>
<gene>
    <name evidence="3" type="ORF">IAA19_04030</name>
</gene>
<dbReference type="Proteomes" id="UP000824062">
    <property type="component" value="Unassembled WGS sequence"/>
</dbReference>
<dbReference type="GO" id="GO:0004803">
    <property type="term" value="F:transposase activity"/>
    <property type="evidence" value="ECO:0007669"/>
    <property type="project" value="TreeGrafter"/>
</dbReference>
<reference evidence="3" key="2">
    <citation type="submission" date="2021-04" db="EMBL/GenBank/DDBJ databases">
        <authorList>
            <person name="Gilroy R."/>
        </authorList>
    </citation>
    <scope>NUCLEOTIDE SEQUENCE</scope>
    <source>
        <strain evidence="3">ChiHjej12B11-14209</strain>
    </source>
</reference>
<feature type="region of interest" description="Disordered" evidence="1">
    <location>
        <begin position="156"/>
        <end position="175"/>
    </location>
</feature>
<feature type="compositionally biased region" description="Basic and acidic residues" evidence="1">
    <location>
        <begin position="53"/>
        <end position="89"/>
    </location>
</feature>
<dbReference type="GO" id="GO:0032196">
    <property type="term" value="P:transposition"/>
    <property type="evidence" value="ECO:0007669"/>
    <property type="project" value="TreeGrafter"/>
</dbReference>
<organism evidence="3 4">
    <name type="scientific">Candidatus Olsenella pullistercoris</name>
    <dbReference type="NCBI Taxonomy" id="2838712"/>
    <lineage>
        <taxon>Bacteria</taxon>
        <taxon>Bacillati</taxon>
        <taxon>Actinomycetota</taxon>
        <taxon>Coriobacteriia</taxon>
        <taxon>Coriobacteriales</taxon>
        <taxon>Atopobiaceae</taxon>
        <taxon>Olsenella</taxon>
    </lineage>
</organism>
<feature type="region of interest" description="Disordered" evidence="1">
    <location>
        <begin position="1"/>
        <end position="24"/>
    </location>
</feature>
<dbReference type="PANTHER" id="PTHR10948:SF23">
    <property type="entry name" value="TRANSPOSASE INSI FOR INSERTION SEQUENCE ELEMENT IS30A-RELATED"/>
    <property type="match status" value="1"/>
</dbReference>
<protein>
    <submittedName>
        <fullName evidence="3">Helix-turn-helix domain-containing protein</fullName>
    </submittedName>
</protein>
<accession>A0A9D2EYG4</accession>
<evidence type="ECO:0000259" key="2">
    <source>
        <dbReference type="Pfam" id="PF13936"/>
    </source>
</evidence>
<sequence>MTRPVTPAAPLPPRPSPRARLDSERRALIADRRRAGLGVREIARELGVSHSTVSRELRRNAGPDGRYDAARAERAARERAARPRAGKLEGSPRLRAEVVRRLAMRWPPEQVSASLRRDFPGDGGMRVSHETIYRALYVQGRGSLREELEVELVLRGGRRSRRRRSLPADPRGRRT</sequence>
<feature type="compositionally biased region" description="Basic residues" evidence="1">
    <location>
        <begin position="156"/>
        <end position="165"/>
    </location>
</feature>
<dbReference type="InterPro" id="IPR025246">
    <property type="entry name" value="IS30-like_HTH"/>
</dbReference>
<name>A0A9D2EYG4_9ACTN</name>
<feature type="domain" description="Transposase IS30-like HTH" evidence="2">
    <location>
        <begin position="20"/>
        <end position="60"/>
    </location>
</feature>
<dbReference type="InterPro" id="IPR051917">
    <property type="entry name" value="Transposase-Integrase"/>
</dbReference>
<dbReference type="SUPFAM" id="SSF46689">
    <property type="entry name" value="Homeodomain-like"/>
    <property type="match status" value="1"/>
</dbReference>
<comment type="caution">
    <text evidence="3">The sequence shown here is derived from an EMBL/GenBank/DDBJ whole genome shotgun (WGS) entry which is preliminary data.</text>
</comment>
<feature type="compositionally biased region" description="Pro residues" evidence="1">
    <location>
        <begin position="7"/>
        <end position="16"/>
    </location>
</feature>
<dbReference type="AlphaFoldDB" id="A0A9D2EYG4"/>
<dbReference type="Gene3D" id="1.10.10.60">
    <property type="entry name" value="Homeodomain-like"/>
    <property type="match status" value="1"/>
</dbReference>
<dbReference type="GO" id="GO:0005829">
    <property type="term" value="C:cytosol"/>
    <property type="evidence" value="ECO:0007669"/>
    <property type="project" value="TreeGrafter"/>
</dbReference>
<evidence type="ECO:0000313" key="4">
    <source>
        <dbReference type="Proteomes" id="UP000824062"/>
    </source>
</evidence>